<dbReference type="InterPro" id="IPR015242">
    <property type="entry name" value="Ydc2_cat"/>
</dbReference>
<proteinExistence type="predicted"/>
<organism evidence="2 3">
    <name type="scientific">Candida tropicalis (strain ATCC MYA-3404 / T1)</name>
    <name type="common">Yeast</name>
    <dbReference type="NCBI Taxonomy" id="294747"/>
    <lineage>
        <taxon>Eukaryota</taxon>
        <taxon>Fungi</taxon>
        <taxon>Dikarya</taxon>
        <taxon>Ascomycota</taxon>
        <taxon>Saccharomycotina</taxon>
        <taxon>Pichiomycetes</taxon>
        <taxon>Debaryomycetaceae</taxon>
        <taxon>Candida/Lodderomyces clade</taxon>
        <taxon>Candida</taxon>
    </lineage>
</organism>
<keyword evidence="3" id="KW-1185">Reference proteome</keyword>
<dbReference type="InterPro" id="IPR039197">
    <property type="entry name" value="Mrs1/Cce1"/>
</dbReference>
<protein>
    <recommendedName>
        <fullName evidence="1">Mitochondrial resolvase Ydc2 catalytic domain-containing protein</fullName>
    </recommendedName>
</protein>
<dbReference type="InterPro" id="IPR012337">
    <property type="entry name" value="RNaseH-like_sf"/>
</dbReference>
<dbReference type="PANTHER" id="PTHR28072:SF1">
    <property type="entry name" value="CRUCIFORM CUTTING ENDONUCLEASE 1, MITOCHONDRIAL-RELATED"/>
    <property type="match status" value="1"/>
</dbReference>
<accession>C5M4K1</accession>
<dbReference type="HOGENOM" id="CLU_880308_0_0_1"/>
<dbReference type="GO" id="GO:0004520">
    <property type="term" value="F:DNA endonuclease activity"/>
    <property type="evidence" value="ECO:0007669"/>
    <property type="project" value="TreeGrafter"/>
</dbReference>
<evidence type="ECO:0000259" key="1">
    <source>
        <dbReference type="Pfam" id="PF09159"/>
    </source>
</evidence>
<dbReference type="RefSeq" id="XP_002546209.1">
    <property type="nucleotide sequence ID" value="XM_002546163.1"/>
</dbReference>
<dbReference type="SUPFAM" id="SSF53098">
    <property type="entry name" value="Ribonuclease H-like"/>
    <property type="match status" value="1"/>
</dbReference>
<dbReference type="STRING" id="294747.C5M4K1"/>
<dbReference type="GO" id="GO:0005739">
    <property type="term" value="C:mitochondrion"/>
    <property type="evidence" value="ECO:0007669"/>
    <property type="project" value="TreeGrafter"/>
</dbReference>
<dbReference type="Gene3D" id="3.30.420.10">
    <property type="entry name" value="Ribonuclease H-like superfamily/Ribonuclease H"/>
    <property type="match status" value="1"/>
</dbReference>
<dbReference type="eggNOG" id="ENOG502SDUW">
    <property type="taxonomic scope" value="Eukaryota"/>
</dbReference>
<sequence>MEGQLVKILSKCTVATLARLAVICGAPAPAAIKDVRIKWFVNNYKFYVDNFNTHSPQKSLLGIDVGVKNFSYCRSIGSSFPIKITEWAKLDLNEKFGKNYQPLIDKETMIDTKRYFQFITKALVDELQPKQSDVVVMEAQRTRSHGNSSTLPSVLLCYNLENLIVSNAYPKIIIPMTAHQMTNYWIHRFVATKAVKNATKNQKAIRFELLKSWKDKLYKLPGYGDEELEKKNVLEYLKLDKGEKIDDLMDSLLYNLTITSQFQNLKDFHDLVSTDVEKCDIQGFVDVKDQYHLELIKPVVEKYKLTLK</sequence>
<dbReference type="PANTHER" id="PTHR28072">
    <property type="entry name" value="CRUCIFORM CUTTING ENDONUCLEASE 1, MITOCHONDRIAL-RELATED"/>
    <property type="match status" value="1"/>
</dbReference>
<dbReference type="OrthoDB" id="5552842at2759"/>
<dbReference type="EMBL" id="GG692395">
    <property type="protein sequence ID" value="EER36251.1"/>
    <property type="molecule type" value="Genomic_DNA"/>
</dbReference>
<name>C5M4K1_CANTT</name>
<dbReference type="AlphaFoldDB" id="C5M4K1"/>
<dbReference type="Pfam" id="PF09159">
    <property type="entry name" value="Ydc2-catalyt"/>
    <property type="match status" value="1"/>
</dbReference>
<gene>
    <name evidence="2" type="ORF">CTRG_00991</name>
</gene>
<evidence type="ECO:0000313" key="2">
    <source>
        <dbReference type="EMBL" id="EER36251.1"/>
    </source>
</evidence>
<feature type="domain" description="Mitochondrial resolvase Ydc2 catalytic" evidence="1">
    <location>
        <begin position="61"/>
        <end position="268"/>
    </location>
</feature>
<evidence type="ECO:0000313" key="3">
    <source>
        <dbReference type="Proteomes" id="UP000002037"/>
    </source>
</evidence>
<dbReference type="Proteomes" id="UP000002037">
    <property type="component" value="Unassembled WGS sequence"/>
</dbReference>
<dbReference type="GO" id="GO:0000403">
    <property type="term" value="F:Y-form DNA binding"/>
    <property type="evidence" value="ECO:0007669"/>
    <property type="project" value="TreeGrafter"/>
</dbReference>
<dbReference type="GeneID" id="8300577"/>
<reference evidence="2 3" key="1">
    <citation type="journal article" date="2009" name="Nature">
        <title>Evolution of pathogenicity and sexual reproduction in eight Candida genomes.</title>
        <authorList>
            <person name="Butler G."/>
            <person name="Rasmussen M.D."/>
            <person name="Lin M.F."/>
            <person name="Santos M.A."/>
            <person name="Sakthikumar S."/>
            <person name="Munro C.A."/>
            <person name="Rheinbay E."/>
            <person name="Grabherr M."/>
            <person name="Forche A."/>
            <person name="Reedy J.L."/>
            <person name="Agrafioti I."/>
            <person name="Arnaud M.B."/>
            <person name="Bates S."/>
            <person name="Brown A.J."/>
            <person name="Brunke S."/>
            <person name="Costanzo M.C."/>
            <person name="Fitzpatrick D.A."/>
            <person name="de Groot P.W."/>
            <person name="Harris D."/>
            <person name="Hoyer L.L."/>
            <person name="Hube B."/>
            <person name="Klis F.M."/>
            <person name="Kodira C."/>
            <person name="Lennard N."/>
            <person name="Logue M.E."/>
            <person name="Martin R."/>
            <person name="Neiman A.M."/>
            <person name="Nikolaou E."/>
            <person name="Quail M.A."/>
            <person name="Quinn J."/>
            <person name="Santos M.C."/>
            <person name="Schmitzberger F.F."/>
            <person name="Sherlock G."/>
            <person name="Shah P."/>
            <person name="Silverstein K.A."/>
            <person name="Skrzypek M.S."/>
            <person name="Soll D."/>
            <person name="Staggs R."/>
            <person name="Stansfield I."/>
            <person name="Stumpf M.P."/>
            <person name="Sudbery P.E."/>
            <person name="Srikantha T."/>
            <person name="Zeng Q."/>
            <person name="Berman J."/>
            <person name="Berriman M."/>
            <person name="Heitman J."/>
            <person name="Gow N.A."/>
            <person name="Lorenz M.C."/>
            <person name="Birren B.W."/>
            <person name="Kellis M."/>
            <person name="Cuomo C.A."/>
        </authorList>
    </citation>
    <scope>NUCLEOTIDE SEQUENCE [LARGE SCALE GENOMIC DNA]</scope>
    <source>
        <strain evidence="3">ATCC MYA-3404 / T1</strain>
    </source>
</reference>
<dbReference type="InterPro" id="IPR036397">
    <property type="entry name" value="RNaseH_sf"/>
</dbReference>
<dbReference type="GO" id="GO:0000402">
    <property type="term" value="F:crossed form four-way junction DNA binding"/>
    <property type="evidence" value="ECO:0007669"/>
    <property type="project" value="TreeGrafter"/>
</dbReference>
<dbReference type="VEuPathDB" id="FungiDB:CTRG_00991"/>
<dbReference type="GO" id="GO:0070336">
    <property type="term" value="F:flap-structured DNA binding"/>
    <property type="evidence" value="ECO:0007669"/>
    <property type="project" value="TreeGrafter"/>
</dbReference>
<dbReference type="KEGG" id="ctp:CTRG_00991"/>